<evidence type="ECO:0000313" key="3">
    <source>
        <dbReference type="Proteomes" id="UP000324585"/>
    </source>
</evidence>
<name>A0A5J4YJ51_PORPP</name>
<reference evidence="3" key="1">
    <citation type="journal article" date="2019" name="Nat. Commun.">
        <title>Expansion of phycobilisome linker gene families in mesophilic red algae.</title>
        <authorList>
            <person name="Lee J."/>
            <person name="Kim D."/>
            <person name="Bhattacharya D."/>
            <person name="Yoon H.S."/>
        </authorList>
    </citation>
    <scope>NUCLEOTIDE SEQUENCE [LARGE SCALE GENOMIC DNA]</scope>
    <source>
        <strain evidence="3">CCMP 1328</strain>
    </source>
</reference>
<accession>A0A5J4YJ51</accession>
<evidence type="ECO:0000313" key="2">
    <source>
        <dbReference type="EMBL" id="KAA8491082.1"/>
    </source>
</evidence>
<evidence type="ECO:0000256" key="1">
    <source>
        <dbReference type="SAM" id="MobiDB-lite"/>
    </source>
</evidence>
<dbReference type="Proteomes" id="UP000324585">
    <property type="component" value="Unassembled WGS sequence"/>
</dbReference>
<sequence>MEEVVECSGGPTPHMPAKLASLLQKKKSLRLAKEGKTVNKGDEMAPRFDIVLPDEEEQYEILVESAGLATALPTDQGAAETNPTRLHRNHSGTLVASERGVADAPPRRSGPPLWKSGRGVPSDPWASAQQSRRPGVCNSSVDADDGSTLGSRAENKTRESGLAHHLVDEFRSNSKIIEDAKRDLSISRSPIGIAGRGGSFYKWRTQKQPGKALSPILESPI</sequence>
<feature type="compositionally biased region" description="Polar residues" evidence="1">
    <location>
        <begin position="127"/>
        <end position="141"/>
    </location>
</feature>
<feature type="region of interest" description="Disordered" evidence="1">
    <location>
        <begin position="75"/>
        <end position="160"/>
    </location>
</feature>
<dbReference type="AlphaFoldDB" id="A0A5J4YJ51"/>
<comment type="caution">
    <text evidence="2">The sequence shown here is derived from an EMBL/GenBank/DDBJ whole genome shotgun (WGS) entry which is preliminary data.</text>
</comment>
<gene>
    <name evidence="2" type="ORF">FVE85_4499</name>
</gene>
<protein>
    <submittedName>
        <fullName evidence="2">Uncharacterized protein</fullName>
    </submittedName>
</protein>
<organism evidence="2 3">
    <name type="scientific">Porphyridium purpureum</name>
    <name type="common">Red alga</name>
    <name type="synonym">Porphyridium cruentum</name>
    <dbReference type="NCBI Taxonomy" id="35688"/>
    <lineage>
        <taxon>Eukaryota</taxon>
        <taxon>Rhodophyta</taxon>
        <taxon>Bangiophyceae</taxon>
        <taxon>Porphyridiales</taxon>
        <taxon>Porphyridiaceae</taxon>
        <taxon>Porphyridium</taxon>
    </lineage>
</organism>
<proteinExistence type="predicted"/>
<keyword evidence="3" id="KW-1185">Reference proteome</keyword>
<dbReference type="EMBL" id="VRMN01000016">
    <property type="protein sequence ID" value="KAA8491082.1"/>
    <property type="molecule type" value="Genomic_DNA"/>
</dbReference>